<proteinExistence type="predicted"/>
<dbReference type="AlphaFoldDB" id="A0AAT9FH40"/>
<keyword evidence="1" id="KW-0812">Transmembrane</keyword>
<keyword evidence="1" id="KW-0472">Membrane</keyword>
<evidence type="ECO:0000313" key="2">
    <source>
        <dbReference type="EMBL" id="BDS05290.1"/>
    </source>
</evidence>
<accession>A0AAT9FH40</accession>
<gene>
    <name evidence="2" type="ORF">NT6N_03300</name>
</gene>
<dbReference type="KEGG" id="osu:NT6N_03300"/>
<evidence type="ECO:0008006" key="3">
    <source>
        <dbReference type="Google" id="ProtNLM"/>
    </source>
</evidence>
<reference evidence="2" key="1">
    <citation type="submission" date="2024-07" db="EMBL/GenBank/DDBJ databases">
        <title>Complete genome sequence of Verrucomicrobiaceae bacterium NT6N.</title>
        <authorList>
            <person name="Huang C."/>
            <person name="Takami H."/>
            <person name="Hamasaki K."/>
        </authorList>
    </citation>
    <scope>NUCLEOTIDE SEQUENCE</scope>
    <source>
        <strain evidence="2">NT6N</strain>
    </source>
</reference>
<evidence type="ECO:0000256" key="1">
    <source>
        <dbReference type="SAM" id="Phobius"/>
    </source>
</evidence>
<keyword evidence="1" id="KW-1133">Transmembrane helix</keyword>
<sequence length="90" mass="9873">MIFLLAGIAILLWVGSVACWVMTLIKMFKSETTGIAVLGILCGLWAFIWGWKNAEKQNHQQIMKIWTGLMIGAIVINVIVTAMSASMTSS</sequence>
<organism evidence="2">
    <name type="scientific">Oceaniferula spumae</name>
    <dbReference type="NCBI Taxonomy" id="2979115"/>
    <lineage>
        <taxon>Bacteria</taxon>
        <taxon>Pseudomonadati</taxon>
        <taxon>Verrucomicrobiota</taxon>
        <taxon>Verrucomicrobiia</taxon>
        <taxon>Verrucomicrobiales</taxon>
        <taxon>Verrucomicrobiaceae</taxon>
        <taxon>Oceaniferula</taxon>
    </lineage>
</organism>
<name>A0AAT9FH40_9BACT</name>
<feature type="transmembrane region" description="Helical" evidence="1">
    <location>
        <begin position="35"/>
        <end position="51"/>
    </location>
</feature>
<feature type="transmembrane region" description="Helical" evidence="1">
    <location>
        <begin position="63"/>
        <end position="85"/>
    </location>
</feature>
<protein>
    <recommendedName>
        <fullName evidence="3">DUF4190 domain-containing protein</fullName>
    </recommendedName>
</protein>
<dbReference type="EMBL" id="AP026866">
    <property type="protein sequence ID" value="BDS05290.1"/>
    <property type="molecule type" value="Genomic_DNA"/>
</dbReference>